<dbReference type="GO" id="GO:0005096">
    <property type="term" value="F:GTPase activator activity"/>
    <property type="evidence" value="ECO:0007669"/>
    <property type="project" value="UniProtKB-KW"/>
</dbReference>
<dbReference type="PRINTS" id="PR00891">
    <property type="entry name" value="RABGDIREP"/>
</dbReference>
<dbReference type="PRINTS" id="PR00892">
    <property type="entry name" value="RABGDI"/>
</dbReference>
<comment type="similarity">
    <text evidence="1 2">Belongs to the Rab GDI family.</text>
</comment>
<dbReference type="OrthoDB" id="9446342at2759"/>
<protein>
    <recommendedName>
        <fullName evidence="2">Rab GDP dissociation inhibitor</fullName>
    </recommendedName>
</protein>
<dbReference type="STRING" id="45351.A7SXV1"/>
<dbReference type="InterPro" id="IPR000806">
    <property type="entry name" value="RabGDI"/>
</dbReference>
<comment type="subcellular location">
    <subcellularLocation>
        <location evidence="2">Cytoplasm</location>
    </subcellularLocation>
</comment>
<dbReference type="Proteomes" id="UP000001593">
    <property type="component" value="Unassembled WGS sequence"/>
</dbReference>
<dbReference type="GO" id="GO:0016192">
    <property type="term" value="P:vesicle-mediated transport"/>
    <property type="evidence" value="ECO:0000318"/>
    <property type="project" value="GO_Central"/>
</dbReference>
<dbReference type="GO" id="GO:0015031">
    <property type="term" value="P:protein transport"/>
    <property type="evidence" value="ECO:0007669"/>
    <property type="project" value="InterPro"/>
</dbReference>
<dbReference type="FunFam" id="1.10.405.10:FF:000001">
    <property type="entry name" value="Rab GDP dissociation inhibitor"/>
    <property type="match status" value="1"/>
</dbReference>
<dbReference type="PANTHER" id="PTHR11787">
    <property type="entry name" value="RAB GDP-DISSOCIATION INHIBITOR"/>
    <property type="match status" value="1"/>
</dbReference>
<evidence type="ECO:0000256" key="2">
    <source>
        <dbReference type="RuleBase" id="RU363124"/>
    </source>
</evidence>
<dbReference type="KEGG" id="nve:5502374"/>
<dbReference type="Gene3D" id="3.50.50.60">
    <property type="entry name" value="FAD/NAD(P)-binding domain"/>
    <property type="match status" value="1"/>
</dbReference>
<dbReference type="SUPFAM" id="SSF51905">
    <property type="entry name" value="FAD/NAD(P)-binding domain"/>
    <property type="match status" value="2"/>
</dbReference>
<sequence>MDAEYDYVVLGTGLKECVLSGLLSLNKKKVLHMDRNKYYGGDCASLHPLNQLYETFGRTDFPGDSLGKPRDYNVDLIPKFLMADGTLVKILVHTGVATKYMNFKQIEGSFVYRGGSVHKVPANEKEALNSSLMGIFEKRRFRNFLIFALGVEPENASTWKDYAGGNFDPKKTTMNDVFKAYDLSQDTADFTGHAIALYRDDEYMSKPCEEAIMRIKLYYQSLSKYGGSPYIYPVYGLGELPQGFARLCAVWGGTYMLDKAIDEVIMENGVVKGVKTQGEVAKAKVVIGDPSYFPDRVRSIGKVVRCICILSHPIANTNNKQSCQLIIPQNQVNRNSDIYICCVSQTNLVTPKDKYLAIVSTTVETADPEKELEPGLKLLGKIDEKFVSVSNLYEPLDDGTESKIVISKSYDATTHFETTCDDIMDMYKRITGEEFDASCIEIKLKMKD</sequence>
<dbReference type="InterPro" id="IPR036188">
    <property type="entry name" value="FAD/NAD-bd_sf"/>
</dbReference>
<keyword evidence="2" id="KW-0963">Cytoplasm</keyword>
<dbReference type="HOGENOM" id="CLU_021695_0_0_1"/>
<proteinExistence type="inferred from homology"/>
<keyword evidence="4" id="KW-1185">Reference proteome</keyword>
<comment type="function">
    <text evidence="2">Regulates the GDP/GTP exchange reaction of most RAB proteins by inhibiting the dissociation of GDP from them, and the subsequent binding of GTP.</text>
</comment>
<organism evidence="3 4">
    <name type="scientific">Nematostella vectensis</name>
    <name type="common">Starlet sea anemone</name>
    <dbReference type="NCBI Taxonomy" id="45351"/>
    <lineage>
        <taxon>Eukaryota</taxon>
        <taxon>Metazoa</taxon>
        <taxon>Cnidaria</taxon>
        <taxon>Anthozoa</taxon>
        <taxon>Hexacorallia</taxon>
        <taxon>Actiniaria</taxon>
        <taxon>Edwardsiidae</taxon>
        <taxon>Nematostella</taxon>
    </lineage>
</organism>
<evidence type="ECO:0000313" key="3">
    <source>
        <dbReference type="EMBL" id="EDO31457.1"/>
    </source>
</evidence>
<evidence type="ECO:0000313" key="4">
    <source>
        <dbReference type="Proteomes" id="UP000001593"/>
    </source>
</evidence>
<dbReference type="PhylomeDB" id="A7SXV1"/>
<dbReference type="InterPro" id="IPR018203">
    <property type="entry name" value="GDP_dissociation_inhibitor"/>
</dbReference>
<dbReference type="PANTHER" id="PTHR11787:SF8">
    <property type="entry name" value="RAB GDP DISSOCIATION INHIBITOR"/>
    <property type="match status" value="1"/>
</dbReference>
<dbReference type="GO" id="GO:0005829">
    <property type="term" value="C:cytosol"/>
    <property type="evidence" value="ECO:0000318"/>
    <property type="project" value="GO_Central"/>
</dbReference>
<dbReference type="OMA" id="AHMVCAK"/>
<dbReference type="SUPFAM" id="SSF54373">
    <property type="entry name" value="FAD-linked reductases, C-terminal domain"/>
    <property type="match status" value="1"/>
</dbReference>
<dbReference type="Gene3D" id="3.30.519.10">
    <property type="entry name" value="Guanine Nucleotide Dissociation Inhibitor, domain 2"/>
    <property type="match status" value="1"/>
</dbReference>
<dbReference type="InParanoid" id="A7SXV1"/>
<accession>A7SXV1</accession>
<dbReference type="eggNOG" id="KOG1439">
    <property type="taxonomic scope" value="Eukaryota"/>
</dbReference>
<dbReference type="Gene3D" id="1.10.405.10">
    <property type="entry name" value="Guanine Nucleotide Dissociation Inhibitor, domain 1"/>
    <property type="match status" value="1"/>
</dbReference>
<dbReference type="EMBL" id="DS469898">
    <property type="protein sequence ID" value="EDO31457.1"/>
    <property type="molecule type" value="Genomic_DNA"/>
</dbReference>
<dbReference type="GO" id="GO:0005093">
    <property type="term" value="F:Rab GDP-dissociation inhibitor activity"/>
    <property type="evidence" value="ECO:0000318"/>
    <property type="project" value="GO_Central"/>
</dbReference>
<evidence type="ECO:0000256" key="1">
    <source>
        <dbReference type="ARBA" id="ARBA00005593"/>
    </source>
</evidence>
<keyword evidence="2" id="KW-0343">GTPase activation</keyword>
<dbReference type="AlphaFoldDB" id="A7SXV1"/>
<dbReference type="Pfam" id="PF00996">
    <property type="entry name" value="GDI"/>
    <property type="match status" value="1"/>
</dbReference>
<name>A7SXV1_NEMVE</name>
<reference evidence="3 4" key="1">
    <citation type="journal article" date="2007" name="Science">
        <title>Sea anemone genome reveals ancestral eumetazoan gene repertoire and genomic organization.</title>
        <authorList>
            <person name="Putnam N.H."/>
            <person name="Srivastava M."/>
            <person name="Hellsten U."/>
            <person name="Dirks B."/>
            <person name="Chapman J."/>
            <person name="Salamov A."/>
            <person name="Terry A."/>
            <person name="Shapiro H."/>
            <person name="Lindquist E."/>
            <person name="Kapitonov V.V."/>
            <person name="Jurka J."/>
            <person name="Genikhovich G."/>
            <person name="Grigoriev I.V."/>
            <person name="Lucas S.M."/>
            <person name="Steele R.E."/>
            <person name="Finnerty J.R."/>
            <person name="Technau U."/>
            <person name="Martindale M.Q."/>
            <person name="Rokhsar D.S."/>
        </authorList>
    </citation>
    <scope>NUCLEOTIDE SEQUENCE [LARGE SCALE GENOMIC DNA]</scope>
    <source>
        <strain evidence="4">CH2 X CH6</strain>
    </source>
</reference>
<dbReference type="GO" id="GO:0007264">
    <property type="term" value="P:small GTPase-mediated signal transduction"/>
    <property type="evidence" value="ECO:0007669"/>
    <property type="project" value="InterPro"/>
</dbReference>
<gene>
    <name evidence="3" type="ORF">NEMVEDRAFT_v1g194646</name>
</gene>